<evidence type="ECO:0000256" key="8">
    <source>
        <dbReference type="ARBA" id="ARBA00047009"/>
    </source>
</evidence>
<dbReference type="CDD" id="cd13778">
    <property type="entry name" value="Aar2_C"/>
    <property type="match status" value="1"/>
</dbReference>
<comment type="function">
    <text evidence="1">Component of the U5 snRNP complex that is required for spliceosome assembly and for pre-mRNA splicing.</text>
</comment>
<dbReference type="InterPro" id="IPR038514">
    <property type="entry name" value="AAR2_C_sf"/>
</dbReference>
<reference evidence="11 12" key="1">
    <citation type="submission" date="2022-05" db="EMBL/GenBank/DDBJ databases">
        <title>A multi-omics perspective on studying reproductive biology in Daphnia sinensis.</title>
        <authorList>
            <person name="Jia J."/>
        </authorList>
    </citation>
    <scope>NUCLEOTIDE SEQUENCE [LARGE SCALE GENOMIC DNA]</scope>
    <source>
        <strain evidence="11 12">WSL</strain>
    </source>
</reference>
<sequence length="363" mass="41464">MDERLANRLFEEGAFLFLLDVPIGSEVGIDFNCWRTAEKFKGIKMIPPGVHYIYYSAVDKQGCVAPRTGFFYNFSKKDVVVRRWNPETEEIINNCSHEETEALKANLKNLDKHLGPYPFEMWKKWLSLSSKITAGVIRKIESTPQKITAVAELVQTPVVNTGSPVKQKVLNSDDQLLASGQTNPGTALNFTEIPKNFIPKGASAGDITKYSMDTSFVLEQMLSLWESPSELLAELQMVFLYFVIGQVYSAFEHWKHLVHIFCSADDMVVKNPSLILEFIGDLYFQMQEVPTDFFIDIISSENFLVKTLRVLFANVLENSGADPQLKRRTLQLKQFVTQRFQWDFETEPDDEAPVVVEMMENQM</sequence>
<comment type="caution">
    <text evidence="11">The sequence shown here is derived from an EMBL/GenBank/DDBJ whole genome shotgun (WGS) entry which is preliminary data.</text>
</comment>
<proteinExistence type="inferred from homology"/>
<dbReference type="PANTHER" id="PTHR12689">
    <property type="entry name" value="A1 CISTRON SPLICING FACTOR AAR2-RELATED"/>
    <property type="match status" value="1"/>
</dbReference>
<dbReference type="Gene3D" id="1.25.40.550">
    <property type="entry name" value="Aar2, C-terminal domain-like"/>
    <property type="match status" value="1"/>
</dbReference>
<accession>A0AAD5KKB4</accession>
<evidence type="ECO:0000256" key="1">
    <source>
        <dbReference type="ARBA" id="ARBA00003708"/>
    </source>
</evidence>
<dbReference type="FunFam" id="2.60.34.20:FF:000001">
    <property type="entry name" value="protein AAR2 homolog"/>
    <property type="match status" value="1"/>
</dbReference>
<keyword evidence="5" id="KW-0747">Spliceosome</keyword>
<dbReference type="InterPro" id="IPR033648">
    <property type="entry name" value="AAR2_C"/>
</dbReference>
<evidence type="ECO:0000313" key="12">
    <source>
        <dbReference type="Proteomes" id="UP000820818"/>
    </source>
</evidence>
<evidence type="ECO:0000256" key="7">
    <source>
        <dbReference type="ARBA" id="ARBA00030625"/>
    </source>
</evidence>
<dbReference type="InterPro" id="IPR007946">
    <property type="entry name" value="AAR2"/>
</dbReference>
<dbReference type="InterPro" id="IPR038516">
    <property type="entry name" value="AAR2_N_sf"/>
</dbReference>
<dbReference type="FunFam" id="1.25.40.550:FF:000001">
    <property type="entry name" value="AAR2 splicing factor homolog"/>
    <property type="match status" value="1"/>
</dbReference>
<dbReference type="GO" id="GO:0005681">
    <property type="term" value="C:spliceosomal complex"/>
    <property type="evidence" value="ECO:0007669"/>
    <property type="project" value="UniProtKB-KW"/>
</dbReference>
<gene>
    <name evidence="11" type="ORF">GHT06_019139</name>
</gene>
<dbReference type="Gene3D" id="2.60.34.20">
    <property type="match status" value="1"/>
</dbReference>
<comment type="similarity">
    <text evidence="2">Belongs to the AAR2 family.</text>
</comment>
<feature type="domain" description="AAR2 N-terminal" evidence="10">
    <location>
        <begin position="12"/>
        <end position="141"/>
    </location>
</feature>
<dbReference type="PANTHER" id="PTHR12689:SF4">
    <property type="entry name" value="PROTEIN AAR2 HOMOLOG"/>
    <property type="match status" value="1"/>
</dbReference>
<evidence type="ECO:0000256" key="4">
    <source>
        <dbReference type="ARBA" id="ARBA00022664"/>
    </source>
</evidence>
<comment type="subunit">
    <text evidence="8">Interacts with PRPF8 (via RNase H homology domain). Component of a U5 snRNP complex that contains PRPF8.</text>
</comment>
<dbReference type="GO" id="GO:0000244">
    <property type="term" value="P:spliceosomal tri-snRNP complex assembly"/>
    <property type="evidence" value="ECO:0007669"/>
    <property type="project" value="TreeGrafter"/>
</dbReference>
<keyword evidence="4" id="KW-0507">mRNA processing</keyword>
<dbReference type="AlphaFoldDB" id="A0AAD5KKB4"/>
<feature type="domain" description="AAR2 C-terminal" evidence="9">
    <location>
        <begin position="190"/>
        <end position="345"/>
    </location>
</feature>
<evidence type="ECO:0000256" key="2">
    <source>
        <dbReference type="ARBA" id="ARBA00006281"/>
    </source>
</evidence>
<evidence type="ECO:0000259" key="10">
    <source>
        <dbReference type="Pfam" id="PF20981"/>
    </source>
</evidence>
<keyword evidence="6" id="KW-0508">mRNA splicing</keyword>
<evidence type="ECO:0000259" key="9">
    <source>
        <dbReference type="Pfam" id="PF05282"/>
    </source>
</evidence>
<dbReference type="InterPro" id="IPR033647">
    <property type="entry name" value="Aar2_N"/>
</dbReference>
<evidence type="ECO:0000256" key="3">
    <source>
        <dbReference type="ARBA" id="ARBA00016372"/>
    </source>
</evidence>
<dbReference type="Proteomes" id="UP000820818">
    <property type="component" value="Linkage Group LG8"/>
</dbReference>
<organism evidence="11 12">
    <name type="scientific">Daphnia sinensis</name>
    <dbReference type="NCBI Taxonomy" id="1820382"/>
    <lineage>
        <taxon>Eukaryota</taxon>
        <taxon>Metazoa</taxon>
        <taxon>Ecdysozoa</taxon>
        <taxon>Arthropoda</taxon>
        <taxon>Crustacea</taxon>
        <taxon>Branchiopoda</taxon>
        <taxon>Diplostraca</taxon>
        <taxon>Cladocera</taxon>
        <taxon>Anomopoda</taxon>
        <taxon>Daphniidae</taxon>
        <taxon>Daphnia</taxon>
        <taxon>Daphnia similis group</taxon>
    </lineage>
</organism>
<protein>
    <recommendedName>
        <fullName evidence="3">Protein AAR2 homolog</fullName>
    </recommendedName>
    <alternativeName>
        <fullName evidence="7">AAR2 splicing factor homolog</fullName>
    </alternativeName>
</protein>
<dbReference type="EMBL" id="WJBH02000008">
    <property type="protein sequence ID" value="KAI9553869.1"/>
    <property type="molecule type" value="Genomic_DNA"/>
</dbReference>
<name>A0AAD5KKB4_9CRUS</name>
<evidence type="ECO:0000313" key="11">
    <source>
        <dbReference type="EMBL" id="KAI9553869.1"/>
    </source>
</evidence>
<keyword evidence="12" id="KW-1185">Reference proteome</keyword>
<dbReference type="CDD" id="cd13777">
    <property type="entry name" value="Aar2_N"/>
    <property type="match status" value="1"/>
</dbReference>
<evidence type="ECO:0000256" key="6">
    <source>
        <dbReference type="ARBA" id="ARBA00023187"/>
    </source>
</evidence>
<dbReference type="Pfam" id="PF20981">
    <property type="entry name" value="AAR2_1st"/>
    <property type="match status" value="1"/>
</dbReference>
<dbReference type="Pfam" id="PF05282">
    <property type="entry name" value="AAR2"/>
    <property type="match status" value="1"/>
</dbReference>
<evidence type="ECO:0000256" key="5">
    <source>
        <dbReference type="ARBA" id="ARBA00022728"/>
    </source>
</evidence>